<protein>
    <submittedName>
        <fullName evidence="1">Uncharacterized protein</fullName>
    </submittedName>
</protein>
<dbReference type="GeneID" id="37158407"/>
<name>A0A8G1R8Y6_9EURO</name>
<evidence type="ECO:0000313" key="1">
    <source>
        <dbReference type="EMBL" id="RAH58945.1"/>
    </source>
</evidence>
<dbReference type="EMBL" id="KZ825059">
    <property type="protein sequence ID" value="RAH58945.1"/>
    <property type="molecule type" value="Genomic_DNA"/>
</dbReference>
<dbReference type="Proteomes" id="UP000249526">
    <property type="component" value="Unassembled WGS sequence"/>
</dbReference>
<gene>
    <name evidence="1" type="ORF">BO85DRAFT_258741</name>
</gene>
<dbReference type="RefSeq" id="XP_025516867.1">
    <property type="nucleotide sequence ID" value="XM_025655005.1"/>
</dbReference>
<accession>A0A8G1R8Y6</accession>
<reference evidence="1 2" key="1">
    <citation type="submission" date="2018-02" db="EMBL/GenBank/DDBJ databases">
        <title>The genomes of Aspergillus section Nigri reveals drivers in fungal speciation.</title>
        <authorList>
            <consortium name="DOE Joint Genome Institute"/>
            <person name="Vesth T.C."/>
            <person name="Nybo J."/>
            <person name="Theobald S."/>
            <person name="Brandl J."/>
            <person name="Frisvad J.C."/>
            <person name="Nielsen K.F."/>
            <person name="Lyhne E.K."/>
            <person name="Kogle M.E."/>
            <person name="Kuo A."/>
            <person name="Riley R."/>
            <person name="Clum A."/>
            <person name="Nolan M."/>
            <person name="Lipzen A."/>
            <person name="Salamov A."/>
            <person name="Henrissat B."/>
            <person name="Wiebenga A."/>
            <person name="De vries R.P."/>
            <person name="Grigoriev I.V."/>
            <person name="Mortensen U.H."/>
            <person name="Andersen M.R."/>
            <person name="Baker S.E."/>
        </authorList>
    </citation>
    <scope>NUCLEOTIDE SEQUENCE [LARGE SCALE GENOMIC DNA]</scope>
    <source>
        <strain evidence="1 2">CBS 112811</strain>
    </source>
</reference>
<sequence>MITIHINANLHLVVKERVGMLYWMMDPEVIYFANSHTMLNPSHSKSAFLFFPCRGKIQYTSSKYHFNSVRLSRVSEQAGYQ</sequence>
<dbReference type="AlphaFoldDB" id="A0A8G1R8Y6"/>
<proteinExistence type="predicted"/>
<keyword evidence="2" id="KW-1185">Reference proteome</keyword>
<evidence type="ECO:0000313" key="2">
    <source>
        <dbReference type="Proteomes" id="UP000249526"/>
    </source>
</evidence>
<organism evidence="1 2">
    <name type="scientific">Aspergillus piperis CBS 112811</name>
    <dbReference type="NCBI Taxonomy" id="1448313"/>
    <lineage>
        <taxon>Eukaryota</taxon>
        <taxon>Fungi</taxon>
        <taxon>Dikarya</taxon>
        <taxon>Ascomycota</taxon>
        <taxon>Pezizomycotina</taxon>
        <taxon>Eurotiomycetes</taxon>
        <taxon>Eurotiomycetidae</taxon>
        <taxon>Eurotiales</taxon>
        <taxon>Aspergillaceae</taxon>
        <taxon>Aspergillus</taxon>
        <taxon>Aspergillus subgen. Circumdati</taxon>
    </lineage>
</organism>